<feature type="compositionally biased region" description="Low complexity" evidence="3">
    <location>
        <begin position="653"/>
        <end position="664"/>
    </location>
</feature>
<evidence type="ECO:0000313" key="5">
    <source>
        <dbReference type="EMBL" id="OIT05298.1"/>
    </source>
</evidence>
<feature type="domain" description="C3HC-type" evidence="4">
    <location>
        <begin position="82"/>
        <end position="207"/>
    </location>
</feature>
<feature type="compositionally biased region" description="Basic and acidic residues" evidence="3">
    <location>
        <begin position="412"/>
        <end position="422"/>
    </location>
</feature>
<dbReference type="OrthoDB" id="614844at2759"/>
<dbReference type="InterPro" id="IPR012935">
    <property type="entry name" value="NuBaID_N"/>
</dbReference>
<dbReference type="AlphaFoldDB" id="A0A1J6IKS2"/>
<feature type="compositionally biased region" description="Low complexity" evidence="3">
    <location>
        <begin position="24"/>
        <end position="34"/>
    </location>
</feature>
<reference evidence="5" key="1">
    <citation type="submission" date="2016-11" db="EMBL/GenBank/DDBJ databases">
        <title>The genome of Nicotiana attenuata.</title>
        <authorList>
            <person name="Xu S."/>
            <person name="Brockmoeller T."/>
            <person name="Gaquerel E."/>
            <person name="Navarro A."/>
            <person name="Kuhl H."/>
            <person name="Gase K."/>
            <person name="Ling Z."/>
            <person name="Zhou W."/>
            <person name="Kreitzer C."/>
            <person name="Stanke M."/>
            <person name="Tang H."/>
            <person name="Lyons E."/>
            <person name="Pandey P."/>
            <person name="Pandey S.P."/>
            <person name="Timmermann B."/>
            <person name="Baldwin I.T."/>
        </authorList>
    </citation>
    <scope>NUCLEOTIDE SEQUENCE [LARGE SCALE GENOMIC DNA]</scope>
    <source>
        <strain evidence="5">UT</strain>
    </source>
</reference>
<dbReference type="Pfam" id="PF07967">
    <property type="entry name" value="zf-C3HC"/>
    <property type="match status" value="1"/>
</dbReference>
<sequence length="692" mass="75999">MSEESEKRFQDAMDKLFRVPPKSKPNSTASSSASGVQLSRGKKRPDMSSAFASVDPKLRGKAVNKHNFLATNSSGEAPPCRPWDRDDLFTRIATFKAMTWFAKPKAISAVNCARRGWINVDMDTIACEACGSRMLFSTPPSWSQQQIDKAALVFSLKLDSGHKLLCPWIDNVCDEKLADFPPTATAMLVDQYKIRHSVLSQLAALPVISPKAVASLRRPQLDQFLRESLTVERDEPECIRTPQNEDTRNERTSVSSLTYYQAQKLISLCGWELRRLPYLVDSKDQLHQSSKDANLSDKSLLSGKNQTITVYSSCTDKTSLSGKNQTITVYSSCTDKTSESKTDDESQASEDAIINPNAVVLDCRLCGACIGLWDFSMVPRPLEFLRVSGYTQVNDDHVSLNDGGKNLPSGNSDRDESREHIGHVATSGNTVLDRRPPSLNLTIAGGPPPATHNYRAKISLPIIGRNLRAWFIAESELKDDLITKNASGNCKNPELPARENTTSTSEVIAEAQLENNKAAVHVSGNTTEMADNAESLDKVDPAVTDHCMDKVGNDFRSSSKDSVTTHVGESGESRVMVEGNNVTQGGEQGNRHDVIMAGVRPLIHDISPSRGKAMEFDPFRLHRYFCPWIASNGGSPPGWEQTLSALERHEESSSSLSSYPPSSLIKGDDPVASVQKLFTSPPSKRKKLVRPS</sequence>
<evidence type="ECO:0000256" key="3">
    <source>
        <dbReference type="SAM" id="MobiDB-lite"/>
    </source>
</evidence>
<dbReference type="PANTHER" id="PTHR15835:SF6">
    <property type="entry name" value="ZINC FINGER C3HC-TYPE PROTEIN 1"/>
    <property type="match status" value="1"/>
</dbReference>
<evidence type="ECO:0000256" key="1">
    <source>
        <dbReference type="ARBA" id="ARBA00004123"/>
    </source>
</evidence>
<dbReference type="EMBL" id="MJEQ01037185">
    <property type="protein sequence ID" value="OIT05298.1"/>
    <property type="molecule type" value="Genomic_DNA"/>
</dbReference>
<dbReference type="PANTHER" id="PTHR15835">
    <property type="entry name" value="NUCLEAR-INTERACTING PARTNER OF ALK"/>
    <property type="match status" value="1"/>
</dbReference>
<feature type="region of interest" description="Disordered" evidence="3">
    <location>
        <begin position="647"/>
        <end position="670"/>
    </location>
</feature>
<gene>
    <name evidence="5" type="ORF">A4A49_21853</name>
</gene>
<dbReference type="KEGG" id="nau:109224035"/>
<keyword evidence="6" id="KW-1185">Reference proteome</keyword>
<comment type="caution">
    <text evidence="5">The sequence shown here is derived from an EMBL/GenBank/DDBJ whole genome shotgun (WGS) entry which is preliminary data.</text>
</comment>
<feature type="region of interest" description="Disordered" evidence="3">
    <location>
        <begin position="1"/>
        <end position="54"/>
    </location>
</feature>
<evidence type="ECO:0000259" key="4">
    <source>
        <dbReference type="Pfam" id="PF07967"/>
    </source>
</evidence>
<proteinExistence type="predicted"/>
<protein>
    <recommendedName>
        <fullName evidence="4">C3HC-type domain-containing protein</fullName>
    </recommendedName>
</protein>
<accession>A0A1J6IKS2</accession>
<feature type="compositionally biased region" description="Basic and acidic residues" evidence="3">
    <location>
        <begin position="1"/>
        <end position="17"/>
    </location>
</feature>
<dbReference type="Gramene" id="OIT05298">
    <property type="protein sequence ID" value="OIT05298"/>
    <property type="gene ID" value="A4A49_21853"/>
</dbReference>
<keyword evidence="2" id="KW-0539">Nucleus</keyword>
<dbReference type="GO" id="GO:0008270">
    <property type="term" value="F:zinc ion binding"/>
    <property type="evidence" value="ECO:0007669"/>
    <property type="project" value="InterPro"/>
</dbReference>
<evidence type="ECO:0000256" key="2">
    <source>
        <dbReference type="ARBA" id="ARBA00023242"/>
    </source>
</evidence>
<organism evidence="5 6">
    <name type="scientific">Nicotiana attenuata</name>
    <name type="common">Coyote tobacco</name>
    <dbReference type="NCBI Taxonomy" id="49451"/>
    <lineage>
        <taxon>Eukaryota</taxon>
        <taxon>Viridiplantae</taxon>
        <taxon>Streptophyta</taxon>
        <taxon>Embryophyta</taxon>
        <taxon>Tracheophyta</taxon>
        <taxon>Spermatophyta</taxon>
        <taxon>Magnoliopsida</taxon>
        <taxon>eudicotyledons</taxon>
        <taxon>Gunneridae</taxon>
        <taxon>Pentapetalae</taxon>
        <taxon>asterids</taxon>
        <taxon>lamiids</taxon>
        <taxon>Solanales</taxon>
        <taxon>Solanaceae</taxon>
        <taxon>Nicotianoideae</taxon>
        <taxon>Nicotianeae</taxon>
        <taxon>Nicotiana</taxon>
    </lineage>
</organism>
<evidence type="ECO:0000313" key="6">
    <source>
        <dbReference type="Proteomes" id="UP000187609"/>
    </source>
</evidence>
<dbReference type="STRING" id="49451.A0A1J6IKS2"/>
<dbReference type="GO" id="GO:0005634">
    <property type="term" value="C:nucleus"/>
    <property type="evidence" value="ECO:0007669"/>
    <property type="project" value="UniProtKB-SubCell"/>
</dbReference>
<comment type="subcellular location">
    <subcellularLocation>
        <location evidence="1">Nucleus</location>
    </subcellularLocation>
</comment>
<feature type="region of interest" description="Disordered" evidence="3">
    <location>
        <begin position="399"/>
        <end position="436"/>
    </location>
</feature>
<dbReference type="Proteomes" id="UP000187609">
    <property type="component" value="Unassembled WGS sequence"/>
</dbReference>
<dbReference type="OMA" id="PSAIEYM"/>
<name>A0A1J6IKS2_NICAT</name>